<dbReference type="AlphaFoldDB" id="A0A226EUH8"/>
<evidence type="ECO:0000256" key="2">
    <source>
        <dbReference type="SAM" id="Phobius"/>
    </source>
</evidence>
<dbReference type="InterPro" id="IPR029058">
    <property type="entry name" value="AB_hydrolase_fold"/>
</dbReference>
<keyword evidence="1" id="KW-0378">Hydrolase</keyword>
<dbReference type="PANTHER" id="PTHR48081">
    <property type="entry name" value="AB HYDROLASE SUPERFAMILY PROTEIN C4A8.06C"/>
    <property type="match status" value="1"/>
</dbReference>
<evidence type="ECO:0000313" key="4">
    <source>
        <dbReference type="EMBL" id="OXA60276.1"/>
    </source>
</evidence>
<keyword evidence="2" id="KW-1133">Transmembrane helix</keyword>
<dbReference type="Proteomes" id="UP000198287">
    <property type="component" value="Unassembled WGS sequence"/>
</dbReference>
<dbReference type="SUPFAM" id="SSF53474">
    <property type="entry name" value="alpha/beta-Hydrolases"/>
    <property type="match status" value="1"/>
</dbReference>
<dbReference type="OMA" id="RQSRDFA"/>
<keyword evidence="5" id="KW-1185">Reference proteome</keyword>
<organism evidence="4 5">
    <name type="scientific">Folsomia candida</name>
    <name type="common">Springtail</name>
    <dbReference type="NCBI Taxonomy" id="158441"/>
    <lineage>
        <taxon>Eukaryota</taxon>
        <taxon>Metazoa</taxon>
        <taxon>Ecdysozoa</taxon>
        <taxon>Arthropoda</taxon>
        <taxon>Hexapoda</taxon>
        <taxon>Collembola</taxon>
        <taxon>Entomobryomorpha</taxon>
        <taxon>Isotomoidea</taxon>
        <taxon>Isotomidae</taxon>
        <taxon>Proisotominae</taxon>
        <taxon>Folsomia</taxon>
    </lineage>
</organism>
<evidence type="ECO:0000256" key="1">
    <source>
        <dbReference type="ARBA" id="ARBA00022801"/>
    </source>
</evidence>
<dbReference type="STRING" id="158441.A0A226EUH8"/>
<proteinExistence type="predicted"/>
<gene>
    <name evidence="4" type="ORF">Fcan01_05135</name>
</gene>
<keyword evidence="2" id="KW-0812">Transmembrane</keyword>
<dbReference type="Pfam" id="PF07859">
    <property type="entry name" value="Abhydrolase_3"/>
    <property type="match status" value="1"/>
</dbReference>
<accession>A0A226EUH8</accession>
<reference evidence="4 5" key="1">
    <citation type="submission" date="2015-12" db="EMBL/GenBank/DDBJ databases">
        <title>The genome of Folsomia candida.</title>
        <authorList>
            <person name="Faddeeva A."/>
            <person name="Derks M.F."/>
            <person name="Anvar Y."/>
            <person name="Smit S."/>
            <person name="Van Straalen N."/>
            <person name="Roelofs D."/>
        </authorList>
    </citation>
    <scope>NUCLEOTIDE SEQUENCE [LARGE SCALE GENOMIC DNA]</scope>
    <source>
        <strain evidence="4 5">VU population</strain>
        <tissue evidence="4">Whole body</tissue>
    </source>
</reference>
<feature type="transmembrane region" description="Helical" evidence="2">
    <location>
        <begin position="12"/>
        <end position="30"/>
    </location>
</feature>
<dbReference type="OrthoDB" id="433474at2759"/>
<dbReference type="PANTHER" id="PTHR48081:SF33">
    <property type="entry name" value="KYNURENINE FORMAMIDASE"/>
    <property type="match status" value="1"/>
</dbReference>
<dbReference type="InterPro" id="IPR013094">
    <property type="entry name" value="AB_hydrolase_3"/>
</dbReference>
<dbReference type="EMBL" id="LNIX01000002">
    <property type="protein sequence ID" value="OXA60276.1"/>
    <property type="molecule type" value="Genomic_DNA"/>
</dbReference>
<keyword evidence="2" id="KW-0472">Membrane</keyword>
<sequence length="355" mass="40031">MFKTREHCIMRNIISLGAINLLIFIAITNGQSRKMDEWETWSLQKLEDEVSPSRWNPRKSPDEVIKEYVDTSILGTHSAQETIPHELNIPYGEKPSQQYDLYGTDLSPDSHIYIWIHGGYWQEGSKDISALFASTLHAQGVRNIVLGYTLAPAASIAQIEEEVVLALKEIISKHPNSPIIIGGHSAGAQLASMILHNQSDPVIVEHIKEFHFVSGVYDLRPLIPTYVNNPLKLTRSTADASSPLRIRKIQQRFLDKGADLKISVTVAKHDSPLFQQQSQEYYKLLRKAFSHFEFWKSDSDDHFTLIQNMAKSNTGAGKQFHQQVSALKSSGTTRLVSNQVTTLMSIIAIFMLLYT</sequence>
<protein>
    <submittedName>
        <fullName evidence="4">Kynurenine formamidase</fullName>
    </submittedName>
</protein>
<comment type="caution">
    <text evidence="4">The sequence shown here is derived from an EMBL/GenBank/DDBJ whole genome shotgun (WGS) entry which is preliminary data.</text>
</comment>
<evidence type="ECO:0000313" key="5">
    <source>
        <dbReference type="Proteomes" id="UP000198287"/>
    </source>
</evidence>
<evidence type="ECO:0000259" key="3">
    <source>
        <dbReference type="Pfam" id="PF07859"/>
    </source>
</evidence>
<feature type="domain" description="Alpha/beta hydrolase fold-3" evidence="3">
    <location>
        <begin position="114"/>
        <end position="226"/>
    </location>
</feature>
<dbReference type="Gene3D" id="3.40.50.1820">
    <property type="entry name" value="alpha/beta hydrolase"/>
    <property type="match status" value="1"/>
</dbReference>
<dbReference type="GO" id="GO:0004061">
    <property type="term" value="F:arylformamidase activity"/>
    <property type="evidence" value="ECO:0007669"/>
    <property type="project" value="TreeGrafter"/>
</dbReference>
<dbReference type="InterPro" id="IPR050300">
    <property type="entry name" value="GDXG_lipolytic_enzyme"/>
</dbReference>
<name>A0A226EUH8_FOLCA</name>